<name>A0ABU1KB56_9FLAO</name>
<keyword evidence="2" id="KW-1185">Reference proteome</keyword>
<evidence type="ECO:0000313" key="1">
    <source>
        <dbReference type="EMBL" id="MDR6301813.1"/>
    </source>
</evidence>
<dbReference type="Proteomes" id="UP001257659">
    <property type="component" value="Unassembled WGS sequence"/>
</dbReference>
<dbReference type="EMBL" id="JAVDQA010000008">
    <property type="protein sequence ID" value="MDR6301813.1"/>
    <property type="molecule type" value="Genomic_DNA"/>
</dbReference>
<accession>A0ABU1KB56</accession>
<proteinExistence type="predicted"/>
<gene>
    <name evidence="1" type="ORF">GGR31_002485</name>
</gene>
<comment type="caution">
    <text evidence="1">The sequence shown here is derived from an EMBL/GenBank/DDBJ whole genome shotgun (WGS) entry which is preliminary data.</text>
</comment>
<reference evidence="1 2" key="1">
    <citation type="submission" date="2023-07" db="EMBL/GenBank/DDBJ databases">
        <title>Genomic Encyclopedia of Type Strains, Phase IV (KMG-IV): sequencing the most valuable type-strain genomes for metagenomic binning, comparative biology and taxonomic classification.</title>
        <authorList>
            <person name="Goeker M."/>
        </authorList>
    </citation>
    <scope>NUCLEOTIDE SEQUENCE [LARGE SCALE GENOMIC DNA]</scope>
    <source>
        <strain evidence="1 2">DSM 102814</strain>
    </source>
</reference>
<organism evidence="1 2">
    <name type="scientific">Mesonia maritima</name>
    <dbReference type="NCBI Taxonomy" id="1793873"/>
    <lineage>
        <taxon>Bacteria</taxon>
        <taxon>Pseudomonadati</taxon>
        <taxon>Bacteroidota</taxon>
        <taxon>Flavobacteriia</taxon>
        <taxon>Flavobacteriales</taxon>
        <taxon>Flavobacteriaceae</taxon>
        <taxon>Mesonia</taxon>
    </lineage>
</organism>
<protein>
    <submittedName>
        <fullName evidence="1">Uncharacterized protein</fullName>
    </submittedName>
</protein>
<evidence type="ECO:0000313" key="2">
    <source>
        <dbReference type="Proteomes" id="UP001257659"/>
    </source>
</evidence>
<dbReference type="RefSeq" id="WP_378928471.1">
    <property type="nucleotide sequence ID" value="NZ_JBHLUA010000012.1"/>
</dbReference>
<sequence length="72" mass="8155">MTKEAKVLEQPGLLFMNEAKSRTMRTFLLNAIPSITLTEIELNTKRLSVRVFLTKCNGVKNVSRTGLKFLRG</sequence>